<dbReference type="Pfam" id="PF20419">
    <property type="entry name" value="DUF6701"/>
    <property type="match status" value="1"/>
</dbReference>
<feature type="signal peptide" evidence="1">
    <location>
        <begin position="1"/>
        <end position="20"/>
    </location>
</feature>
<keyword evidence="1" id="KW-0732">Signal</keyword>
<sequence length="1327" mass="131315">MWRWLLALLCLAVLPLHAGAAAYTFPGALPAGCNGSGGSYTCSGLTLAYGDTVTIASPKPATIQVNGNLSTDTSTINAAGTASDLTLIVTGTLTLGYQARIKANITAASVVDAGGGQVQITGSLTATSGNVALAFQSSVTGNISVSGAATLTTGQSGSVGGSLSAGSGTVTVSESGTVAGSINSSGPVVVNQFAVISGNLSAGSGAVQLAYQSTLNGNLSSTGAITLAQAARVNGSITGGSGNVSIGYGATVVGALTTSTGTIDFAQAAAANACVRSSGAASITLGYQSVVNSVCCGVSCNNSCVVNNSTYATPPLCTGITALVADYRMDESAWNGSAGEVKDSSGNGYHGQAAAAVSTSGLATTASGSPAYGSAATGSCNYGLFNRSSSPSSTHAYVQLPAGFPSLNSSFTMLAWIRTTAPGQSGQRILVNDDYDNGWALSLGDVGSGSLRLFNRNTAASGSVTIGGSNGAGASNANCGGYAFCLDSAPIIAANTWYYVVAAVDTSSQRVQTSIYNTSGTLLASASSAYTGTWKAGTGGTAIGGESASSSEGVNSAFHFNGNIDELQVYSGVLSSSQIAAQLSRSRSCPVSTVGSFSFSGTGSASTCTPQTLTLTARDATGNVLTSYTGTVSLSTSSGRGDWSLGIGPVPAGSLATGAANSGKASYTFAAADAGIVKLRLSHSLAQSVTVTAVDATVPASSSTSAAINFSNNAFVWAEDLNNLVAGSNIVVAGRPHDLQVSLVKKDPTTGSCGVASDFSGSRNLKLWRTDNGGPWTAPSAAVGATNLSVPASRPSSNNLALSFASGIASLNLLTSDVGKYTLNLDDDSGVYASATISGSLGDLTVRPFTLAVSGLALAGTANPAGSAATDAVFGKAGAAFSATVGAYRWSSSADANNDGVPDAASNFAQVTAGGLAPGFSASVALTPVAASQTPATGVLGSLANGVVSGFTGGTATVSTLSYSEVGSFLLNTSAVTGNYLGTAGLALDATVFSSTGAQNARVGRFVPAGFAVSGNATTHRSALACSPASAFTYLGENFQLGFTLTAQNAAGGTTQNYSGSFAKLDLTAPANLSLAGIAGTTMFKPGGRLVPVASSGSWSAGVAAVSLTAQVLRAASPDGPFDTAQFGIAPQDSDGVALLSLNLDTDSPANGVDRALLGTIPLRQGRLRLQNGISAPNRALRLPLAAQYWNGSAYITNTLDSCTRITAANLSFGNFRKTLTLADAVMNPSSLTVDPTKPNAITLAAPGNGRIGSLDVAIALGSTATDASCLKNPGGWTPALAASAGANLAALQGAWCGSAPTNDPGARATWGLYRGSDGVIYQREDY</sequence>
<dbReference type="Gene3D" id="2.60.120.200">
    <property type="match status" value="1"/>
</dbReference>
<dbReference type="InterPro" id="IPR013320">
    <property type="entry name" value="ConA-like_dom_sf"/>
</dbReference>
<feature type="domain" description="DUF6701" evidence="2">
    <location>
        <begin position="703"/>
        <end position="1325"/>
    </location>
</feature>
<dbReference type="EMBL" id="HBIU01025897">
    <property type="protein sequence ID" value="CAE0633287.1"/>
    <property type="molecule type" value="Transcribed_RNA"/>
</dbReference>
<gene>
    <name evidence="3" type="ORF">HAKA00212_LOCUS12000</name>
</gene>
<organism evidence="3">
    <name type="scientific">Heterosigma akashiwo</name>
    <name type="common">Chromophytic alga</name>
    <name type="synonym">Heterosigma carterae</name>
    <dbReference type="NCBI Taxonomy" id="2829"/>
    <lineage>
        <taxon>Eukaryota</taxon>
        <taxon>Sar</taxon>
        <taxon>Stramenopiles</taxon>
        <taxon>Ochrophyta</taxon>
        <taxon>Raphidophyceae</taxon>
        <taxon>Chattonellales</taxon>
        <taxon>Chattonellaceae</taxon>
        <taxon>Heterosigma</taxon>
    </lineage>
</organism>
<dbReference type="Pfam" id="PF13385">
    <property type="entry name" value="Laminin_G_3"/>
    <property type="match status" value="1"/>
</dbReference>
<reference evidence="3" key="1">
    <citation type="submission" date="2021-01" db="EMBL/GenBank/DDBJ databases">
        <authorList>
            <person name="Corre E."/>
            <person name="Pelletier E."/>
            <person name="Niang G."/>
            <person name="Scheremetjew M."/>
            <person name="Finn R."/>
            <person name="Kale V."/>
            <person name="Holt S."/>
            <person name="Cochrane G."/>
            <person name="Meng A."/>
            <person name="Brown T."/>
            <person name="Cohen L."/>
        </authorList>
    </citation>
    <scope>NUCLEOTIDE SEQUENCE</scope>
    <source>
        <strain evidence="3">CCMP3107</strain>
    </source>
</reference>
<dbReference type="InterPro" id="IPR046524">
    <property type="entry name" value="DUF6701"/>
</dbReference>
<evidence type="ECO:0000259" key="2">
    <source>
        <dbReference type="Pfam" id="PF20419"/>
    </source>
</evidence>
<feature type="chain" id="PRO_5031547845" description="DUF6701 domain-containing protein" evidence="1">
    <location>
        <begin position="21"/>
        <end position="1327"/>
    </location>
</feature>
<evidence type="ECO:0000256" key="1">
    <source>
        <dbReference type="SAM" id="SignalP"/>
    </source>
</evidence>
<dbReference type="SUPFAM" id="SSF49899">
    <property type="entry name" value="Concanavalin A-like lectins/glucanases"/>
    <property type="match status" value="1"/>
</dbReference>
<proteinExistence type="predicted"/>
<evidence type="ECO:0000313" key="3">
    <source>
        <dbReference type="EMBL" id="CAE0633287.1"/>
    </source>
</evidence>
<protein>
    <recommendedName>
        <fullName evidence="2">DUF6701 domain-containing protein</fullName>
    </recommendedName>
</protein>
<name>A0A7S4D7Q2_HETAK</name>
<accession>A0A7S4D7Q2</accession>